<dbReference type="PROSITE" id="PS50076">
    <property type="entry name" value="DNAJ_2"/>
    <property type="match status" value="1"/>
</dbReference>
<organism evidence="4 5">
    <name type="scientific">Parastrongyloides trichosuri</name>
    <name type="common">Possum-specific nematode worm</name>
    <dbReference type="NCBI Taxonomy" id="131310"/>
    <lineage>
        <taxon>Eukaryota</taxon>
        <taxon>Metazoa</taxon>
        <taxon>Ecdysozoa</taxon>
        <taxon>Nematoda</taxon>
        <taxon>Chromadorea</taxon>
        <taxon>Rhabditida</taxon>
        <taxon>Tylenchina</taxon>
        <taxon>Panagrolaimomorpha</taxon>
        <taxon>Strongyloidoidea</taxon>
        <taxon>Strongyloididae</taxon>
        <taxon>Parastrongyloides</taxon>
    </lineage>
</organism>
<evidence type="ECO:0000259" key="3">
    <source>
        <dbReference type="PROSITE" id="PS50076"/>
    </source>
</evidence>
<dbReference type="InterPro" id="IPR051938">
    <property type="entry name" value="Apopto_cytoskel_mod"/>
</dbReference>
<dbReference type="PANTHER" id="PTHR44145:SF3">
    <property type="entry name" value="DNAJ HOMOLOG SUBFAMILY A MEMBER 3, MITOCHONDRIAL"/>
    <property type="match status" value="1"/>
</dbReference>
<dbReference type="Gene3D" id="1.10.287.110">
    <property type="entry name" value="DnaJ domain"/>
    <property type="match status" value="1"/>
</dbReference>
<protein>
    <submittedName>
        <fullName evidence="5">J domain-containing protein</fullName>
    </submittedName>
</protein>
<keyword evidence="2" id="KW-0812">Transmembrane</keyword>
<dbReference type="PANTHER" id="PTHR44145">
    <property type="entry name" value="DNAJ HOMOLOG SUBFAMILY A MEMBER 3, MITOCHONDRIAL"/>
    <property type="match status" value="1"/>
</dbReference>
<dbReference type="WBParaSite" id="PTRK_0001227400.1">
    <property type="protein sequence ID" value="PTRK_0001227400.1"/>
    <property type="gene ID" value="PTRK_0001227400"/>
</dbReference>
<dbReference type="PRINTS" id="PR00625">
    <property type="entry name" value="JDOMAIN"/>
</dbReference>
<evidence type="ECO:0000256" key="2">
    <source>
        <dbReference type="SAM" id="Phobius"/>
    </source>
</evidence>
<dbReference type="Proteomes" id="UP000038045">
    <property type="component" value="Unplaced"/>
</dbReference>
<reference evidence="5" key="1">
    <citation type="submission" date="2017-02" db="UniProtKB">
        <authorList>
            <consortium name="WormBaseParasite"/>
        </authorList>
    </citation>
    <scope>IDENTIFICATION</scope>
</reference>
<name>A0A0N4ZUL1_PARTI</name>
<dbReference type="AlphaFoldDB" id="A0A0N4ZUL1"/>
<keyword evidence="2" id="KW-0472">Membrane</keyword>
<feature type="transmembrane region" description="Helical" evidence="2">
    <location>
        <begin position="219"/>
        <end position="237"/>
    </location>
</feature>
<sequence length="239" mass="28482">MMLRCINFYNVRYFSMTSFALQNHYETLGVKKDAKPKEIKKAFYDLSKKYHPDMNPGDHKKSAEMFTMIAKAYEVLSNDFSRKEYDKTISPPPKGYGDITSRRFTQRKKEYTDVDIDLSDLEAFQRSARMRRGQHVTYDMPDEFFARFGGKKFKTNFAEDDIPHAFNYKDKMTAEREAEELKILKEIEEQKKKERYPLPTFEQLLQEQNRKRHEELRKTNIIITSILGTIFCILLYSRL</sequence>
<keyword evidence="1" id="KW-0143">Chaperone</keyword>
<feature type="domain" description="J" evidence="3">
    <location>
        <begin position="23"/>
        <end position="89"/>
    </location>
</feature>
<dbReference type="InterPro" id="IPR036869">
    <property type="entry name" value="J_dom_sf"/>
</dbReference>
<dbReference type="SMART" id="SM00271">
    <property type="entry name" value="DnaJ"/>
    <property type="match status" value="1"/>
</dbReference>
<dbReference type="InterPro" id="IPR018253">
    <property type="entry name" value="DnaJ_domain_CS"/>
</dbReference>
<keyword evidence="4" id="KW-1185">Reference proteome</keyword>
<dbReference type="Pfam" id="PF00226">
    <property type="entry name" value="DnaJ"/>
    <property type="match status" value="1"/>
</dbReference>
<proteinExistence type="predicted"/>
<dbReference type="STRING" id="131310.A0A0N4ZUL1"/>
<accession>A0A0N4ZUL1</accession>
<dbReference type="CDD" id="cd06257">
    <property type="entry name" value="DnaJ"/>
    <property type="match status" value="1"/>
</dbReference>
<dbReference type="PROSITE" id="PS00636">
    <property type="entry name" value="DNAJ_1"/>
    <property type="match status" value="1"/>
</dbReference>
<keyword evidence="2" id="KW-1133">Transmembrane helix</keyword>
<dbReference type="SUPFAM" id="SSF46565">
    <property type="entry name" value="Chaperone J-domain"/>
    <property type="match status" value="1"/>
</dbReference>
<dbReference type="InterPro" id="IPR001623">
    <property type="entry name" value="DnaJ_domain"/>
</dbReference>
<evidence type="ECO:0000313" key="5">
    <source>
        <dbReference type="WBParaSite" id="PTRK_0001227400.1"/>
    </source>
</evidence>
<evidence type="ECO:0000313" key="4">
    <source>
        <dbReference type="Proteomes" id="UP000038045"/>
    </source>
</evidence>
<evidence type="ECO:0000256" key="1">
    <source>
        <dbReference type="ARBA" id="ARBA00023186"/>
    </source>
</evidence>